<gene>
    <name evidence="2" type="ORF">SAMN02745126_02741</name>
</gene>
<evidence type="ECO:0000313" key="3">
    <source>
        <dbReference type="Proteomes" id="UP000190092"/>
    </source>
</evidence>
<name>A0A1T4PD20_9HYPH</name>
<evidence type="ECO:0000313" key="2">
    <source>
        <dbReference type="EMBL" id="SJZ89217.1"/>
    </source>
</evidence>
<feature type="transmembrane region" description="Helical" evidence="1">
    <location>
        <begin position="47"/>
        <end position="74"/>
    </location>
</feature>
<proteinExistence type="predicted"/>
<keyword evidence="1" id="KW-1133">Transmembrane helix</keyword>
<keyword evidence="3" id="KW-1185">Reference proteome</keyword>
<keyword evidence="1" id="KW-0472">Membrane</keyword>
<dbReference type="EMBL" id="FUWJ01000002">
    <property type="protein sequence ID" value="SJZ89217.1"/>
    <property type="molecule type" value="Genomic_DNA"/>
</dbReference>
<dbReference type="AlphaFoldDB" id="A0A1T4PD20"/>
<accession>A0A1T4PD20</accession>
<dbReference type="Proteomes" id="UP000190092">
    <property type="component" value="Unassembled WGS sequence"/>
</dbReference>
<dbReference type="RefSeq" id="WP_139373869.1">
    <property type="nucleotide sequence ID" value="NZ_FUWJ01000002.1"/>
</dbReference>
<reference evidence="3" key="1">
    <citation type="submission" date="2017-02" db="EMBL/GenBank/DDBJ databases">
        <authorList>
            <person name="Varghese N."/>
            <person name="Submissions S."/>
        </authorList>
    </citation>
    <scope>NUCLEOTIDE SEQUENCE [LARGE SCALE GENOMIC DNA]</scope>
    <source>
        <strain evidence="3">ATCC 27094</strain>
    </source>
</reference>
<evidence type="ECO:0000256" key="1">
    <source>
        <dbReference type="SAM" id="Phobius"/>
    </source>
</evidence>
<organism evidence="2 3">
    <name type="scientific">Enhydrobacter aerosaccus</name>
    <dbReference type="NCBI Taxonomy" id="225324"/>
    <lineage>
        <taxon>Bacteria</taxon>
        <taxon>Pseudomonadati</taxon>
        <taxon>Pseudomonadota</taxon>
        <taxon>Alphaproteobacteria</taxon>
        <taxon>Hyphomicrobiales</taxon>
        <taxon>Enhydrobacter</taxon>
    </lineage>
</organism>
<protein>
    <submittedName>
        <fullName evidence="2">Uncharacterized protein</fullName>
    </submittedName>
</protein>
<keyword evidence="1" id="KW-0812">Transmembrane</keyword>
<sequence length="79" mass="8938">MTNNRRRLLLLWLLLSTIWIVFALRHFKDHRDLEIDDELGGRSWTFAQAIDLAALLVGVPLAVLGSAIALGWIFGGPRR</sequence>